<dbReference type="InterPro" id="IPR023214">
    <property type="entry name" value="HAD_sf"/>
</dbReference>
<dbReference type="InterPro" id="IPR006379">
    <property type="entry name" value="HAD-SF_hydro_IIB"/>
</dbReference>
<dbReference type="SFLD" id="SFLDG01140">
    <property type="entry name" value="C2.B:_Phosphomannomutase_and_P"/>
    <property type="match status" value="1"/>
</dbReference>
<dbReference type="NCBIfam" id="TIGR01484">
    <property type="entry name" value="HAD-SF-IIB"/>
    <property type="match status" value="1"/>
</dbReference>
<dbReference type="CDD" id="cd07516">
    <property type="entry name" value="HAD_Pase"/>
    <property type="match status" value="1"/>
</dbReference>
<dbReference type="SFLD" id="SFLDS00003">
    <property type="entry name" value="Haloacid_Dehalogenase"/>
    <property type="match status" value="1"/>
</dbReference>
<dbReference type="PROSITE" id="PS01228">
    <property type="entry name" value="COF_1"/>
    <property type="match status" value="1"/>
</dbReference>
<dbReference type="OrthoDB" id="27226at2759"/>
<accession>A0A835TDN6</accession>
<dbReference type="Gene3D" id="3.30.1240.10">
    <property type="match status" value="1"/>
</dbReference>
<protein>
    <submittedName>
        <fullName evidence="1">Uncharacterized protein</fullName>
    </submittedName>
</protein>
<dbReference type="PANTHER" id="PTHR10000:SF8">
    <property type="entry name" value="HAD SUPERFAMILY HYDROLASE-LIKE, TYPE 3"/>
    <property type="match status" value="1"/>
</dbReference>
<dbReference type="PANTHER" id="PTHR10000">
    <property type="entry name" value="PHOSPHOSERINE PHOSPHATASE"/>
    <property type="match status" value="1"/>
</dbReference>
<dbReference type="GO" id="GO:0016791">
    <property type="term" value="F:phosphatase activity"/>
    <property type="evidence" value="ECO:0007669"/>
    <property type="project" value="TreeGrafter"/>
</dbReference>
<dbReference type="PRINTS" id="PR00119">
    <property type="entry name" value="CATATPASE"/>
</dbReference>
<sequence length="326" mass="34141">MRCSFGRAGRACSQRSRCPGASTWIRAPARCSRPAAYGAEGKLDIRLIVSDVDGTLLNSNQQLSPAVEAAVKQARTLGVLTCVATGKARGPWIADVLPRLQLDTPGVFMQGLLVYDAQGQVLHERRLEEDVALDCIALAAGAGVTLTAYCGDRILCAATDAHTDRLNFYKEPPPEAVGELAAVVSGGGGVPVHKMIFMADQDRIDALRPAVEALLAGRASLTTALTGMLEVLPLGCSKGAGLSWLLEWLDVAPGQVMALGDGENDVEMLQLAGLGVAMGNAGPKAKAAADVVLEATNDQDGVAEAIRRFVLEPARLAEATAAPHRR</sequence>
<proteinExistence type="predicted"/>
<reference evidence="1" key="1">
    <citation type="journal article" date="2020" name="bioRxiv">
        <title>Comparative genomics of Chlamydomonas.</title>
        <authorList>
            <person name="Craig R.J."/>
            <person name="Hasan A.R."/>
            <person name="Ness R.W."/>
            <person name="Keightley P.D."/>
        </authorList>
    </citation>
    <scope>NUCLEOTIDE SEQUENCE</scope>
    <source>
        <strain evidence="1">SAG 7.73</strain>
    </source>
</reference>
<gene>
    <name evidence="1" type="ORF">HXX76_001894</name>
</gene>
<dbReference type="InterPro" id="IPR000150">
    <property type="entry name" value="Cof"/>
</dbReference>
<comment type="caution">
    <text evidence="1">The sequence shown here is derived from an EMBL/GenBank/DDBJ whole genome shotgun (WGS) entry which is preliminary data.</text>
</comment>
<organism evidence="1 2">
    <name type="scientific">Chlamydomonas incerta</name>
    <dbReference type="NCBI Taxonomy" id="51695"/>
    <lineage>
        <taxon>Eukaryota</taxon>
        <taxon>Viridiplantae</taxon>
        <taxon>Chlorophyta</taxon>
        <taxon>core chlorophytes</taxon>
        <taxon>Chlorophyceae</taxon>
        <taxon>CS clade</taxon>
        <taxon>Chlamydomonadales</taxon>
        <taxon>Chlamydomonadaceae</taxon>
        <taxon>Chlamydomonas</taxon>
    </lineage>
</organism>
<dbReference type="NCBIfam" id="TIGR00099">
    <property type="entry name" value="Cof-subfamily"/>
    <property type="match status" value="1"/>
</dbReference>
<evidence type="ECO:0000313" key="2">
    <source>
        <dbReference type="Proteomes" id="UP000650467"/>
    </source>
</evidence>
<evidence type="ECO:0000313" key="1">
    <source>
        <dbReference type="EMBL" id="KAG2443542.1"/>
    </source>
</evidence>
<keyword evidence="2" id="KW-1185">Reference proteome</keyword>
<dbReference type="InterPro" id="IPR036412">
    <property type="entry name" value="HAD-like_sf"/>
</dbReference>
<dbReference type="EMBL" id="JAEHOC010000003">
    <property type="protein sequence ID" value="KAG2443542.1"/>
    <property type="molecule type" value="Genomic_DNA"/>
</dbReference>
<dbReference type="GO" id="GO:0000287">
    <property type="term" value="F:magnesium ion binding"/>
    <property type="evidence" value="ECO:0007669"/>
    <property type="project" value="TreeGrafter"/>
</dbReference>
<dbReference type="Proteomes" id="UP000650467">
    <property type="component" value="Unassembled WGS sequence"/>
</dbReference>
<dbReference type="AlphaFoldDB" id="A0A835TDN6"/>
<dbReference type="Pfam" id="PF08282">
    <property type="entry name" value="Hydrolase_3"/>
    <property type="match status" value="1"/>
</dbReference>
<dbReference type="Gene3D" id="3.40.50.1000">
    <property type="entry name" value="HAD superfamily/HAD-like"/>
    <property type="match status" value="1"/>
</dbReference>
<dbReference type="PROSITE" id="PS01229">
    <property type="entry name" value="COF_2"/>
    <property type="match status" value="1"/>
</dbReference>
<dbReference type="GO" id="GO:0005829">
    <property type="term" value="C:cytosol"/>
    <property type="evidence" value="ECO:0007669"/>
    <property type="project" value="TreeGrafter"/>
</dbReference>
<name>A0A835TDN6_CHLIN</name>
<dbReference type="SUPFAM" id="SSF56784">
    <property type="entry name" value="HAD-like"/>
    <property type="match status" value="1"/>
</dbReference>